<dbReference type="SUPFAM" id="SSF57667">
    <property type="entry name" value="beta-beta-alpha zinc fingers"/>
    <property type="match status" value="1"/>
</dbReference>
<dbReference type="Gene3D" id="3.30.160.60">
    <property type="entry name" value="Classic Zinc Finger"/>
    <property type="match status" value="1"/>
</dbReference>
<keyword evidence="1" id="KW-0863">Zinc-finger</keyword>
<evidence type="ECO:0000256" key="2">
    <source>
        <dbReference type="SAM" id="MobiDB-lite"/>
    </source>
</evidence>
<dbReference type="InterPro" id="IPR013087">
    <property type="entry name" value="Znf_C2H2_type"/>
</dbReference>
<evidence type="ECO:0000256" key="1">
    <source>
        <dbReference type="PROSITE-ProRule" id="PRU00042"/>
    </source>
</evidence>
<evidence type="ECO:0000259" key="3">
    <source>
        <dbReference type="PROSITE" id="PS50157"/>
    </source>
</evidence>
<name>A0AAW0NH75_9GOBI</name>
<gene>
    <name evidence="4" type="ORF">WMY93_022007</name>
</gene>
<dbReference type="AlphaFoldDB" id="A0AAW0NH75"/>
<feature type="region of interest" description="Disordered" evidence="2">
    <location>
        <begin position="15"/>
        <end position="35"/>
    </location>
</feature>
<organism evidence="4 5">
    <name type="scientific">Mugilogobius chulae</name>
    <name type="common">yellowstripe goby</name>
    <dbReference type="NCBI Taxonomy" id="88201"/>
    <lineage>
        <taxon>Eukaryota</taxon>
        <taxon>Metazoa</taxon>
        <taxon>Chordata</taxon>
        <taxon>Craniata</taxon>
        <taxon>Vertebrata</taxon>
        <taxon>Euteleostomi</taxon>
        <taxon>Actinopterygii</taxon>
        <taxon>Neopterygii</taxon>
        <taxon>Teleostei</taxon>
        <taxon>Neoteleostei</taxon>
        <taxon>Acanthomorphata</taxon>
        <taxon>Gobiaria</taxon>
        <taxon>Gobiiformes</taxon>
        <taxon>Gobioidei</taxon>
        <taxon>Gobiidae</taxon>
        <taxon>Gobionellinae</taxon>
        <taxon>Mugilogobius</taxon>
    </lineage>
</organism>
<reference evidence="5" key="1">
    <citation type="submission" date="2024-04" db="EMBL/GenBank/DDBJ databases">
        <title>Salinicola lusitanus LLJ914,a marine bacterium isolated from the Okinawa Trough.</title>
        <authorList>
            <person name="Li J."/>
        </authorList>
    </citation>
    <scope>NUCLEOTIDE SEQUENCE [LARGE SCALE GENOMIC DNA]</scope>
</reference>
<dbReference type="PROSITE" id="PS50157">
    <property type="entry name" value="ZINC_FINGER_C2H2_2"/>
    <property type="match status" value="1"/>
</dbReference>
<evidence type="ECO:0000313" key="5">
    <source>
        <dbReference type="Proteomes" id="UP001460270"/>
    </source>
</evidence>
<dbReference type="EMBL" id="JBBPFD010000015">
    <property type="protein sequence ID" value="KAK7896682.1"/>
    <property type="molecule type" value="Genomic_DNA"/>
</dbReference>
<evidence type="ECO:0000313" key="4">
    <source>
        <dbReference type="EMBL" id="KAK7896682.1"/>
    </source>
</evidence>
<keyword evidence="1" id="KW-0479">Metal-binding</keyword>
<protein>
    <recommendedName>
        <fullName evidence="3">C2H2-type domain-containing protein</fullName>
    </recommendedName>
</protein>
<sequence>MAHFHSYVSQYRDFKDTGEDDANQAPDTTKPDLNIKDTKTQPDCFPCSHCERRFTCKQGLERHMHIHNKKPTVEGAVQPDSSSQACIDTSEGHHPSYFPMRYCLRFTNSACCFTHFSFFNNCIGPTGSPRPTKPPLVICADNTLNADLTSAITAANSTNLVTLAQPIDPTLTYLDMFS</sequence>
<comment type="caution">
    <text evidence="4">The sequence shown here is derived from an EMBL/GenBank/DDBJ whole genome shotgun (WGS) entry which is preliminary data.</text>
</comment>
<proteinExistence type="predicted"/>
<keyword evidence="5" id="KW-1185">Reference proteome</keyword>
<dbReference type="PROSITE" id="PS00028">
    <property type="entry name" value="ZINC_FINGER_C2H2_1"/>
    <property type="match status" value="1"/>
</dbReference>
<accession>A0AAW0NH75</accession>
<feature type="domain" description="C2H2-type" evidence="3">
    <location>
        <begin position="45"/>
        <end position="72"/>
    </location>
</feature>
<keyword evidence="1" id="KW-0862">Zinc</keyword>
<dbReference type="InterPro" id="IPR036236">
    <property type="entry name" value="Znf_C2H2_sf"/>
</dbReference>
<dbReference type="GO" id="GO:0008270">
    <property type="term" value="F:zinc ion binding"/>
    <property type="evidence" value="ECO:0007669"/>
    <property type="project" value="UniProtKB-KW"/>
</dbReference>
<dbReference type="Proteomes" id="UP001460270">
    <property type="component" value="Unassembled WGS sequence"/>
</dbReference>